<feature type="transmembrane region" description="Helical" evidence="2">
    <location>
        <begin position="120"/>
        <end position="141"/>
    </location>
</feature>
<name>A0AAE1E7Q3_9GAST</name>
<accession>A0AAE1E7Q3</accession>
<feature type="transmembrane region" description="Helical" evidence="2">
    <location>
        <begin position="21"/>
        <end position="40"/>
    </location>
</feature>
<proteinExistence type="predicted"/>
<feature type="compositionally biased region" description="Polar residues" evidence="1">
    <location>
        <begin position="451"/>
        <end position="462"/>
    </location>
</feature>
<feature type="compositionally biased region" description="Polar residues" evidence="1">
    <location>
        <begin position="505"/>
        <end position="516"/>
    </location>
</feature>
<protein>
    <recommendedName>
        <fullName evidence="5">G-protein coupled receptors family 1 profile domain-containing protein</fullName>
    </recommendedName>
</protein>
<feature type="transmembrane region" description="Helical" evidence="2">
    <location>
        <begin position="47"/>
        <end position="68"/>
    </location>
</feature>
<keyword evidence="4" id="KW-1185">Reference proteome</keyword>
<feature type="compositionally biased region" description="Polar residues" evidence="1">
    <location>
        <begin position="523"/>
        <end position="534"/>
    </location>
</feature>
<feature type="compositionally biased region" description="Polar residues" evidence="1">
    <location>
        <begin position="408"/>
        <end position="443"/>
    </location>
</feature>
<keyword evidence="2" id="KW-0812">Transmembrane</keyword>
<dbReference type="Gene3D" id="1.20.1070.10">
    <property type="entry name" value="Rhodopsin 7-helix transmembrane proteins"/>
    <property type="match status" value="1"/>
</dbReference>
<feature type="transmembrane region" description="Helical" evidence="2">
    <location>
        <begin position="625"/>
        <end position="644"/>
    </location>
</feature>
<feature type="compositionally biased region" description="Polar residues" evidence="1">
    <location>
        <begin position="487"/>
        <end position="498"/>
    </location>
</feature>
<keyword evidence="2" id="KW-0472">Membrane</keyword>
<evidence type="ECO:0000313" key="3">
    <source>
        <dbReference type="EMBL" id="KAK3795988.1"/>
    </source>
</evidence>
<comment type="caution">
    <text evidence="3">The sequence shown here is derived from an EMBL/GenBank/DDBJ whole genome shotgun (WGS) entry which is preliminary data.</text>
</comment>
<feature type="compositionally biased region" description="Polar residues" evidence="1">
    <location>
        <begin position="541"/>
        <end position="571"/>
    </location>
</feature>
<evidence type="ECO:0000256" key="1">
    <source>
        <dbReference type="SAM" id="MobiDB-lite"/>
    </source>
</evidence>
<dbReference type="EMBL" id="JAWDGP010000957">
    <property type="protein sequence ID" value="KAK3795988.1"/>
    <property type="molecule type" value="Genomic_DNA"/>
</dbReference>
<dbReference type="CDD" id="cd00637">
    <property type="entry name" value="7tm_classA_rhodopsin-like"/>
    <property type="match status" value="1"/>
</dbReference>
<reference evidence="3" key="1">
    <citation type="journal article" date="2023" name="G3 (Bethesda)">
        <title>A reference genome for the long-term kleptoplast-retaining sea slug Elysia crispata morphotype clarki.</title>
        <authorList>
            <person name="Eastman K.E."/>
            <person name="Pendleton A.L."/>
            <person name="Shaikh M.A."/>
            <person name="Suttiyut T."/>
            <person name="Ogas R."/>
            <person name="Tomko P."/>
            <person name="Gavelis G."/>
            <person name="Widhalm J.R."/>
            <person name="Wisecaver J.H."/>
        </authorList>
    </citation>
    <scope>NUCLEOTIDE SEQUENCE</scope>
    <source>
        <strain evidence="3">ECLA1</strain>
    </source>
</reference>
<feature type="transmembrane region" description="Helical" evidence="2">
    <location>
        <begin position="581"/>
        <end position="605"/>
    </location>
</feature>
<feature type="transmembrane region" description="Helical" evidence="2">
    <location>
        <begin position="80"/>
        <end position="108"/>
    </location>
</feature>
<sequence length="667" mass="73444">MDNMRAVEEIMYSNTETVLKATGYFGLISVGLGALVLFVSKNVKNHVKVLMGSHLFNTAILLLSFVLITSRSTRISCYLISLLLFLGSVLTYMSTVILSVFNFAAVFYPHVFYRREMLGPAGLAILGSWIVGISVSVPAVGSEFPAGRACTPVPLMSRYGVATLTSTCLLCTIIVVAINMKLVHYFRKSRIRLNALSKKTIGSAQSETGNPLNGTALSRSFCPQRECGDRLGNQSLASNRYDQESNVILTTFRRLTVAPEDNGNSKGPYKVRPNVETDMERRRRGRLDLFVVNEGEQLMPTWPLRLPKPSLCGIRETSFVSGSQPNYPNVDFNTPDVSVSKDKSSGCLFQQCQRVRSLNKTNEGCSPQPGQVIVQPMKMDKSSSSQPDQVTVQPMRLDKSISPRPGQVTVQPMRTNESSSLQQGQVTLEPTRTNESSTPQPGQVTVEPMRTNESSSPQQGQVTVEPMRTNENSSPQPGQVTVEPMRTNESSSPQQGQVTVEPMGTNESSSPQQGQVTVEPMGTNESSSPQQGQVTVEPMRTNENSSPQSGQVKVQPMRTNETSSSQRVQVTVQTGRRNKTILLTLIMLTLWACFMNLPQTLYLIWSGSLGSVEAKMDLLKSPYGSIPISLIVVQAVLSPYLYLYRLIGLTDIKRIATDLMTRCRRNL</sequence>
<dbReference type="AlphaFoldDB" id="A0AAE1E7Q3"/>
<keyword evidence="2" id="KW-1133">Transmembrane helix</keyword>
<feature type="compositionally biased region" description="Polar residues" evidence="1">
    <location>
        <begin position="469"/>
        <end position="479"/>
    </location>
</feature>
<feature type="transmembrane region" description="Helical" evidence="2">
    <location>
        <begin position="161"/>
        <end position="183"/>
    </location>
</feature>
<dbReference type="Proteomes" id="UP001283361">
    <property type="component" value="Unassembled WGS sequence"/>
</dbReference>
<gene>
    <name evidence="3" type="ORF">RRG08_042980</name>
</gene>
<dbReference type="SUPFAM" id="SSF81321">
    <property type="entry name" value="Family A G protein-coupled receptor-like"/>
    <property type="match status" value="1"/>
</dbReference>
<feature type="compositionally biased region" description="Polar residues" evidence="1">
    <location>
        <begin position="382"/>
        <end position="392"/>
    </location>
</feature>
<organism evidence="3 4">
    <name type="scientific">Elysia crispata</name>
    <name type="common">lettuce slug</name>
    <dbReference type="NCBI Taxonomy" id="231223"/>
    <lineage>
        <taxon>Eukaryota</taxon>
        <taxon>Metazoa</taxon>
        <taxon>Spiralia</taxon>
        <taxon>Lophotrochozoa</taxon>
        <taxon>Mollusca</taxon>
        <taxon>Gastropoda</taxon>
        <taxon>Heterobranchia</taxon>
        <taxon>Euthyneura</taxon>
        <taxon>Panpulmonata</taxon>
        <taxon>Sacoglossa</taxon>
        <taxon>Placobranchoidea</taxon>
        <taxon>Plakobranchidae</taxon>
        <taxon>Elysia</taxon>
    </lineage>
</organism>
<evidence type="ECO:0000256" key="2">
    <source>
        <dbReference type="SAM" id="Phobius"/>
    </source>
</evidence>
<evidence type="ECO:0008006" key="5">
    <source>
        <dbReference type="Google" id="ProtNLM"/>
    </source>
</evidence>
<evidence type="ECO:0000313" key="4">
    <source>
        <dbReference type="Proteomes" id="UP001283361"/>
    </source>
</evidence>
<feature type="region of interest" description="Disordered" evidence="1">
    <location>
        <begin position="377"/>
        <end position="571"/>
    </location>
</feature>